<dbReference type="STRING" id="1231657.A0A1Y2A1U8"/>
<feature type="chain" id="PRO_5013345045" description="mannan endo-1,4-beta-mannosidase" evidence="10">
    <location>
        <begin position="19"/>
        <end position="385"/>
    </location>
</feature>
<dbReference type="InterPro" id="IPR017853">
    <property type="entry name" value="GH"/>
</dbReference>
<comment type="similarity">
    <text evidence="3 9">Belongs to the glycosyl hydrolase 5 (cellulase A) family.</text>
</comment>
<protein>
    <recommendedName>
        <fullName evidence="4">mannan endo-1,4-beta-mannosidase</fullName>
        <ecNumber evidence="4">3.2.1.78</ecNumber>
    </recommendedName>
</protein>
<evidence type="ECO:0000256" key="3">
    <source>
        <dbReference type="ARBA" id="ARBA00005641"/>
    </source>
</evidence>
<evidence type="ECO:0000256" key="5">
    <source>
        <dbReference type="ARBA" id="ARBA00022525"/>
    </source>
</evidence>
<dbReference type="PANTHER" id="PTHR31451:SF39">
    <property type="entry name" value="MANNAN ENDO-1,4-BETA-MANNOSIDASE 1"/>
    <property type="match status" value="1"/>
</dbReference>
<accession>A0A1Y2A1U8</accession>
<evidence type="ECO:0000256" key="8">
    <source>
        <dbReference type="ARBA" id="ARBA00023295"/>
    </source>
</evidence>
<dbReference type="Gene3D" id="3.20.20.80">
    <property type="entry name" value="Glycosidases"/>
    <property type="match status" value="1"/>
</dbReference>
<dbReference type="EMBL" id="MCFA01000018">
    <property type="protein sequence ID" value="ORY16380.1"/>
    <property type="molecule type" value="Genomic_DNA"/>
</dbReference>
<keyword evidence="6 10" id="KW-0732">Signal</keyword>
<organism evidence="12 13">
    <name type="scientific">Clohesyomyces aquaticus</name>
    <dbReference type="NCBI Taxonomy" id="1231657"/>
    <lineage>
        <taxon>Eukaryota</taxon>
        <taxon>Fungi</taxon>
        <taxon>Dikarya</taxon>
        <taxon>Ascomycota</taxon>
        <taxon>Pezizomycotina</taxon>
        <taxon>Dothideomycetes</taxon>
        <taxon>Pleosporomycetidae</taxon>
        <taxon>Pleosporales</taxon>
        <taxon>Lindgomycetaceae</taxon>
        <taxon>Clohesyomyces</taxon>
    </lineage>
</organism>
<dbReference type="PANTHER" id="PTHR31451">
    <property type="match status" value="1"/>
</dbReference>
<evidence type="ECO:0000256" key="2">
    <source>
        <dbReference type="ARBA" id="ARBA00004613"/>
    </source>
</evidence>
<evidence type="ECO:0000256" key="1">
    <source>
        <dbReference type="ARBA" id="ARBA00001678"/>
    </source>
</evidence>
<evidence type="ECO:0000259" key="11">
    <source>
        <dbReference type="Pfam" id="PF00150"/>
    </source>
</evidence>
<keyword evidence="8 9" id="KW-0326">Glycosidase</keyword>
<dbReference type="InterPro" id="IPR045053">
    <property type="entry name" value="MAN-like"/>
</dbReference>
<comment type="catalytic activity">
    <reaction evidence="1">
        <text>Random hydrolysis of (1-&gt;4)-beta-D-mannosidic linkages in mannans, galactomannans and glucomannans.</text>
        <dbReference type="EC" id="3.2.1.78"/>
    </reaction>
</comment>
<keyword evidence="5" id="KW-0964">Secreted</keyword>
<dbReference type="InterPro" id="IPR001547">
    <property type="entry name" value="Glyco_hydro_5"/>
</dbReference>
<dbReference type="Pfam" id="PF00150">
    <property type="entry name" value="Cellulase"/>
    <property type="match status" value="1"/>
</dbReference>
<feature type="signal peptide" evidence="10">
    <location>
        <begin position="1"/>
        <end position="18"/>
    </location>
</feature>
<comment type="subcellular location">
    <subcellularLocation>
        <location evidence="2">Secreted</location>
    </subcellularLocation>
</comment>
<dbReference type="Proteomes" id="UP000193144">
    <property type="component" value="Unassembled WGS sequence"/>
</dbReference>
<evidence type="ECO:0000256" key="6">
    <source>
        <dbReference type="ARBA" id="ARBA00022729"/>
    </source>
</evidence>
<dbReference type="GO" id="GO:0046355">
    <property type="term" value="P:mannan catabolic process"/>
    <property type="evidence" value="ECO:0007669"/>
    <property type="project" value="UniProtKB-ARBA"/>
</dbReference>
<reference evidence="12 13" key="1">
    <citation type="submission" date="2016-07" db="EMBL/GenBank/DDBJ databases">
        <title>Pervasive Adenine N6-methylation of Active Genes in Fungi.</title>
        <authorList>
            <consortium name="DOE Joint Genome Institute"/>
            <person name="Mondo S.J."/>
            <person name="Dannebaum R.O."/>
            <person name="Kuo R.C."/>
            <person name="Labutti K."/>
            <person name="Haridas S."/>
            <person name="Kuo A."/>
            <person name="Salamov A."/>
            <person name="Ahrendt S.R."/>
            <person name="Lipzen A."/>
            <person name="Sullivan W."/>
            <person name="Andreopoulos W.B."/>
            <person name="Clum A."/>
            <person name="Lindquist E."/>
            <person name="Daum C."/>
            <person name="Ramamoorthy G.K."/>
            <person name="Gryganskyi A."/>
            <person name="Culley D."/>
            <person name="Magnuson J.K."/>
            <person name="James T.Y."/>
            <person name="O'Malley M.A."/>
            <person name="Stajich J.E."/>
            <person name="Spatafora J.W."/>
            <person name="Visel A."/>
            <person name="Grigoriev I.V."/>
        </authorList>
    </citation>
    <scope>NUCLEOTIDE SEQUENCE [LARGE SCALE GENOMIC DNA]</scope>
    <source>
        <strain evidence="12 13">CBS 115471</strain>
    </source>
</reference>
<dbReference type="EC" id="3.2.1.78" evidence="4"/>
<proteinExistence type="inferred from homology"/>
<feature type="domain" description="Glycoside hydrolase family 5" evidence="11">
    <location>
        <begin position="46"/>
        <end position="325"/>
    </location>
</feature>
<name>A0A1Y2A1U8_9PLEO</name>
<dbReference type="SUPFAM" id="SSF51445">
    <property type="entry name" value="(Trans)glycosidases"/>
    <property type="match status" value="1"/>
</dbReference>
<evidence type="ECO:0000256" key="7">
    <source>
        <dbReference type="ARBA" id="ARBA00022801"/>
    </source>
</evidence>
<evidence type="ECO:0000313" key="13">
    <source>
        <dbReference type="Proteomes" id="UP000193144"/>
    </source>
</evidence>
<evidence type="ECO:0000256" key="10">
    <source>
        <dbReference type="SAM" id="SignalP"/>
    </source>
</evidence>
<keyword evidence="13" id="KW-1185">Reference proteome</keyword>
<evidence type="ECO:0000313" key="12">
    <source>
        <dbReference type="EMBL" id="ORY16380.1"/>
    </source>
</evidence>
<sequence length="385" mass="40779">MWGPKLISGVAIVLGANAVAIENVKRDASKSFAGSNLYFLHALPAADQKEYVETLAGWGAKVLRLWVTSTSEGCLKGSTDVSAIPPLETTVGTYDTTVLNALDNTLKLLSENGIKAIISPHNANSLTGDASCDAYCGKYTNVTTFYSSTSAKADYDNRLEAILTYESPNFGKQWKDLSDVIMAFDLQNEPLIKQDALISANDPDDWLCGRAGALRGILGSSDIKVATGGIGGSQYCCDAVHEANLLPKALACDALDIMSVHGYMGKATDWAYFITGDKSVLKQANAAGKHVMIEEWGVSTSNTDNFDKQVAVFNDAGVPWIYWQVVPGLDGSQTGAPSSCGYDSYEIGLNSPKGDVAGAIAAANSATANQSWVGYVSEKSGMGYI</sequence>
<dbReference type="GO" id="GO:0005576">
    <property type="term" value="C:extracellular region"/>
    <property type="evidence" value="ECO:0007669"/>
    <property type="project" value="UniProtKB-SubCell"/>
</dbReference>
<comment type="caution">
    <text evidence="12">The sequence shown here is derived from an EMBL/GenBank/DDBJ whole genome shotgun (WGS) entry which is preliminary data.</text>
</comment>
<dbReference type="OrthoDB" id="428177at2759"/>
<dbReference type="AlphaFoldDB" id="A0A1Y2A1U8"/>
<evidence type="ECO:0000256" key="4">
    <source>
        <dbReference type="ARBA" id="ARBA00012706"/>
    </source>
</evidence>
<dbReference type="GO" id="GO:0016985">
    <property type="term" value="F:mannan endo-1,4-beta-mannosidase activity"/>
    <property type="evidence" value="ECO:0007669"/>
    <property type="project" value="UniProtKB-EC"/>
</dbReference>
<evidence type="ECO:0000256" key="9">
    <source>
        <dbReference type="RuleBase" id="RU361153"/>
    </source>
</evidence>
<gene>
    <name evidence="12" type="ORF">BCR34DRAFT_637840</name>
</gene>
<keyword evidence="7 9" id="KW-0378">Hydrolase</keyword>